<evidence type="ECO:0000313" key="2">
    <source>
        <dbReference type="Proteomes" id="UP000596276"/>
    </source>
</evidence>
<dbReference type="AlphaFoldDB" id="A0A7U2MZN8"/>
<protein>
    <submittedName>
        <fullName evidence="1">Uncharacterized protein</fullName>
    </submittedName>
</protein>
<dbReference type="EMBL" id="CP044616">
    <property type="protein sequence ID" value="QRD92851.1"/>
    <property type="molecule type" value="Genomic_DNA"/>
</dbReference>
<proteinExistence type="predicted"/>
<reference evidence="2" key="1">
    <citation type="journal article" date="2021" name="G3 (Bethesda)">
        <title>Chromosome assembled and annotated genome sequence of Aspergillus flavus NRRL 3357.</title>
        <authorList>
            <person name="Skerker J.M."/>
            <person name="Pianalto K.M."/>
            <person name="Mondo S.J."/>
            <person name="Yang K."/>
            <person name="Arkin A.P."/>
            <person name="Keller N.P."/>
            <person name="Grigoriev I.V."/>
            <person name="Louise Glass N.L."/>
        </authorList>
    </citation>
    <scope>NUCLEOTIDE SEQUENCE [LARGE SCALE GENOMIC DNA]</scope>
    <source>
        <strain evidence="2">ATCC 200026 / FGSC A1120 / IAM 13836 / NRRL 3357 / JCM 12722 / SRRC 167</strain>
    </source>
</reference>
<organism evidence="1 2">
    <name type="scientific">Aspergillus flavus (strain ATCC 200026 / FGSC A1120 / IAM 13836 / NRRL 3357 / JCM 12722 / SRRC 167)</name>
    <dbReference type="NCBI Taxonomy" id="332952"/>
    <lineage>
        <taxon>Eukaryota</taxon>
        <taxon>Fungi</taxon>
        <taxon>Dikarya</taxon>
        <taxon>Ascomycota</taxon>
        <taxon>Pezizomycotina</taxon>
        <taxon>Eurotiomycetes</taxon>
        <taxon>Eurotiomycetidae</taxon>
        <taxon>Eurotiales</taxon>
        <taxon>Aspergillaceae</taxon>
        <taxon>Aspergillus</taxon>
        <taxon>Aspergillus subgen. Circumdati</taxon>
    </lineage>
</organism>
<keyword evidence="2" id="KW-1185">Reference proteome</keyword>
<name>A0A7U2MZN8_ASPFN</name>
<evidence type="ECO:0000313" key="1">
    <source>
        <dbReference type="EMBL" id="QRD92851.1"/>
    </source>
</evidence>
<gene>
    <name evidence="1" type="ORF">F9C07_12813</name>
</gene>
<dbReference type="VEuPathDB" id="FungiDB:F9C07_12813"/>
<sequence>MGLPQEPSGLVLWVEAKRSTIGFVDSASFFSLSLKLPVREEFNNDPWVVLLQPSSVPAKLHYRQQEEGKFGEIPQSSRPDLAVLRGDFVVMSPSQF</sequence>
<accession>A0A7U2MZN8</accession>
<dbReference type="Proteomes" id="UP000596276">
    <property type="component" value="Chromosome 8"/>
</dbReference>